<keyword evidence="4" id="KW-0028">Amino-acid biosynthesis</keyword>
<evidence type="ECO:0000256" key="4">
    <source>
        <dbReference type="ARBA" id="ARBA00022605"/>
    </source>
</evidence>
<dbReference type="PANTHER" id="PTHR43406">
    <property type="entry name" value="TRYPTOPHAN SYNTHASE, ALPHA CHAIN"/>
    <property type="match status" value="1"/>
</dbReference>
<keyword evidence="6" id="KW-0057">Aromatic amino acid biosynthesis</keyword>
<dbReference type="GO" id="GO:0005829">
    <property type="term" value="C:cytosol"/>
    <property type="evidence" value="ECO:0007669"/>
    <property type="project" value="TreeGrafter"/>
</dbReference>
<evidence type="ECO:0000313" key="11">
    <source>
        <dbReference type="Proteomes" id="UP000322876"/>
    </source>
</evidence>
<evidence type="ECO:0000313" key="10">
    <source>
        <dbReference type="EMBL" id="KAA0257089.1"/>
    </source>
</evidence>
<dbReference type="GO" id="GO:0004834">
    <property type="term" value="F:tryptophan synthase activity"/>
    <property type="evidence" value="ECO:0007669"/>
    <property type="project" value="UniProtKB-EC"/>
</dbReference>
<dbReference type="OrthoDB" id="9804578at2"/>
<comment type="similarity">
    <text evidence="9">Belongs to the TrpA family.</text>
</comment>
<evidence type="ECO:0000256" key="1">
    <source>
        <dbReference type="ARBA" id="ARBA00004733"/>
    </source>
</evidence>
<dbReference type="EC" id="4.2.1.20" evidence="3"/>
<dbReference type="PANTHER" id="PTHR43406:SF1">
    <property type="entry name" value="TRYPTOPHAN SYNTHASE ALPHA CHAIN, CHLOROPLASTIC"/>
    <property type="match status" value="1"/>
</dbReference>
<reference evidence="10 11" key="1">
    <citation type="submission" date="2019-06" db="EMBL/GenBank/DDBJ databases">
        <title>Genomic insights into carbon and energy metabolism of Deferribacter autotrophicus revealed new metabolic traits in the phylum Deferribacteres.</title>
        <authorList>
            <person name="Slobodkin A.I."/>
            <person name="Slobodkina G.B."/>
            <person name="Allioux M."/>
            <person name="Alain K."/>
            <person name="Jebbar M."/>
            <person name="Shadrin V."/>
            <person name="Kublanov I.V."/>
            <person name="Toshchakov S.V."/>
            <person name="Bonch-Osmolovskaya E.A."/>
        </authorList>
    </citation>
    <scope>NUCLEOTIDE SEQUENCE [LARGE SCALE GENOMIC DNA]</scope>
    <source>
        <strain evidence="10 11">SL50</strain>
    </source>
</reference>
<gene>
    <name evidence="10" type="primary">trpA</name>
    <name evidence="10" type="ORF">FHQ18_11005</name>
</gene>
<proteinExistence type="inferred from homology"/>
<dbReference type="Proteomes" id="UP000322876">
    <property type="component" value="Unassembled WGS sequence"/>
</dbReference>
<dbReference type="InterPro" id="IPR011060">
    <property type="entry name" value="RibuloseP-bd_barrel"/>
</dbReference>
<dbReference type="RefSeq" id="WP_149267233.1">
    <property type="nucleotide sequence ID" value="NZ_VFJB01000009.1"/>
</dbReference>
<evidence type="ECO:0000256" key="6">
    <source>
        <dbReference type="ARBA" id="ARBA00023141"/>
    </source>
</evidence>
<dbReference type="InterPro" id="IPR002028">
    <property type="entry name" value="Trp_synthase_suA"/>
</dbReference>
<dbReference type="CDD" id="cd04724">
    <property type="entry name" value="Tryptophan_synthase_alpha"/>
    <property type="match status" value="1"/>
</dbReference>
<evidence type="ECO:0000256" key="3">
    <source>
        <dbReference type="ARBA" id="ARBA00012043"/>
    </source>
</evidence>
<comment type="pathway">
    <text evidence="1">Amino-acid biosynthesis; L-tryptophan biosynthesis; L-tryptophan from chorismate: step 5/5.</text>
</comment>
<evidence type="ECO:0000256" key="7">
    <source>
        <dbReference type="ARBA" id="ARBA00023239"/>
    </source>
</evidence>
<dbReference type="UniPathway" id="UPA00035">
    <property type="reaction ID" value="UER00044"/>
</dbReference>
<evidence type="ECO:0000256" key="5">
    <source>
        <dbReference type="ARBA" id="ARBA00022822"/>
    </source>
</evidence>
<organism evidence="10 11">
    <name type="scientific">Deferribacter autotrophicus</name>
    <dbReference type="NCBI Taxonomy" id="500465"/>
    <lineage>
        <taxon>Bacteria</taxon>
        <taxon>Pseudomonadati</taxon>
        <taxon>Deferribacterota</taxon>
        <taxon>Deferribacteres</taxon>
        <taxon>Deferribacterales</taxon>
        <taxon>Deferribacteraceae</taxon>
        <taxon>Deferribacter</taxon>
    </lineage>
</organism>
<evidence type="ECO:0000256" key="9">
    <source>
        <dbReference type="RuleBase" id="RU003662"/>
    </source>
</evidence>
<evidence type="ECO:0000256" key="2">
    <source>
        <dbReference type="ARBA" id="ARBA00011270"/>
    </source>
</evidence>
<comment type="subunit">
    <text evidence="2">Tetramer of two alpha and two beta chains.</text>
</comment>
<comment type="caution">
    <text evidence="10">The sequence shown here is derived from an EMBL/GenBank/DDBJ whole genome shotgun (WGS) entry which is preliminary data.</text>
</comment>
<sequence>MKGVYIVLNYPDKESFRRIYDYLINSNLIDFIEIGYPFNDPVADGAVIAEAVEKVHDKVSYNDLKKILEISCNKKKYVMTYANVIYSYGIKEFSRDFTPFLDGLIIADLPNRMHTFFKERDFRIKITPFVTPASRLEDIESLKGSDADFIYYVGVKGTTGTFTDGNKSLNEEKVKLIKEVTGKKVVYGFGIRSRGDVERILKFADGVVIGTEIVKRQPNFEELKSFVEEVYQEL</sequence>
<protein>
    <recommendedName>
        <fullName evidence="3">tryptophan synthase</fullName>
        <ecNumber evidence="3">4.2.1.20</ecNumber>
    </recommendedName>
</protein>
<dbReference type="Pfam" id="PF00290">
    <property type="entry name" value="Trp_syntA"/>
    <property type="match status" value="1"/>
</dbReference>
<comment type="catalytic activity">
    <reaction evidence="8">
        <text>(1S,2R)-1-C-(indol-3-yl)glycerol 3-phosphate + L-serine = D-glyceraldehyde 3-phosphate + L-tryptophan + H2O</text>
        <dbReference type="Rhea" id="RHEA:10532"/>
        <dbReference type="ChEBI" id="CHEBI:15377"/>
        <dbReference type="ChEBI" id="CHEBI:33384"/>
        <dbReference type="ChEBI" id="CHEBI:57912"/>
        <dbReference type="ChEBI" id="CHEBI:58866"/>
        <dbReference type="ChEBI" id="CHEBI:59776"/>
        <dbReference type="EC" id="4.2.1.20"/>
    </reaction>
</comment>
<dbReference type="NCBIfam" id="TIGR00262">
    <property type="entry name" value="trpA"/>
    <property type="match status" value="1"/>
</dbReference>
<name>A0A5A8F1E1_9BACT</name>
<dbReference type="EMBL" id="VFJB01000009">
    <property type="protein sequence ID" value="KAA0257089.1"/>
    <property type="molecule type" value="Genomic_DNA"/>
</dbReference>
<keyword evidence="11" id="KW-1185">Reference proteome</keyword>
<evidence type="ECO:0000256" key="8">
    <source>
        <dbReference type="ARBA" id="ARBA00049047"/>
    </source>
</evidence>
<dbReference type="InterPro" id="IPR013785">
    <property type="entry name" value="Aldolase_TIM"/>
</dbReference>
<dbReference type="AlphaFoldDB" id="A0A5A8F1E1"/>
<accession>A0A5A8F1E1</accession>
<dbReference type="Gene3D" id="3.20.20.70">
    <property type="entry name" value="Aldolase class I"/>
    <property type="match status" value="1"/>
</dbReference>
<keyword evidence="5" id="KW-0822">Tryptophan biosynthesis</keyword>
<keyword evidence="7 10" id="KW-0456">Lyase</keyword>
<dbReference type="SUPFAM" id="SSF51366">
    <property type="entry name" value="Ribulose-phoshate binding barrel"/>
    <property type="match status" value="1"/>
</dbReference>